<dbReference type="PANTHER" id="PTHR47281:SF1">
    <property type="entry name" value="OS09G0557700 PROTEIN"/>
    <property type="match status" value="1"/>
</dbReference>
<reference evidence="4 5" key="1">
    <citation type="submission" date="2015-04" db="EMBL/GenBank/DDBJ databases">
        <title>Draft Genome Sequence of the Novel Agar-Digesting Marine Bacterium Q1.</title>
        <authorList>
            <person name="Li Y."/>
            <person name="Li D."/>
            <person name="Chen G."/>
            <person name="Du Z."/>
        </authorList>
    </citation>
    <scope>NUCLEOTIDE SEQUENCE [LARGE SCALE GENOMIC DNA]</scope>
    <source>
        <strain evidence="4 5">Q1</strain>
    </source>
</reference>
<sequence>MKLQLTRIGLMLAATLTISACGTDTTIDIKKAASDEGSEQMSDDNMDMNTQYKCDENDHPNVGKTMVFSTLAHDVSGSAQILDNCTIRVSAFNYDGDGPAVYFYGGIDGVYSDDSGGFALGNMLNGTVYSGDTIDVTLTSAAQLDQLNGLSVWCADFNVSFGDGLFM</sequence>
<evidence type="ECO:0000259" key="3">
    <source>
        <dbReference type="PROSITE" id="PS51549"/>
    </source>
</evidence>
<name>A0A0J8H1D3_9ALTE</name>
<dbReference type="PROSITE" id="PS51549">
    <property type="entry name" value="DM13"/>
    <property type="match status" value="1"/>
</dbReference>
<feature type="chain" id="PRO_5005299152" description="DM13 domain-containing protein" evidence="2">
    <location>
        <begin position="23"/>
        <end position="167"/>
    </location>
</feature>
<evidence type="ECO:0000256" key="1">
    <source>
        <dbReference type="SAM" id="MobiDB-lite"/>
    </source>
</evidence>
<dbReference type="RefSeq" id="WP_048688613.1">
    <property type="nucleotide sequence ID" value="NZ_KQ130482.1"/>
</dbReference>
<evidence type="ECO:0000313" key="5">
    <source>
        <dbReference type="Proteomes" id="UP000037600"/>
    </source>
</evidence>
<protein>
    <recommendedName>
        <fullName evidence="3">DM13 domain-containing protein</fullName>
    </recommendedName>
</protein>
<feature type="compositionally biased region" description="Acidic residues" evidence="1">
    <location>
        <begin position="36"/>
        <end position="46"/>
    </location>
</feature>
<organism evidence="4 5">
    <name type="scientific">Catenovulum maritimum</name>
    <dbReference type="NCBI Taxonomy" id="1513271"/>
    <lineage>
        <taxon>Bacteria</taxon>
        <taxon>Pseudomonadati</taxon>
        <taxon>Pseudomonadota</taxon>
        <taxon>Gammaproteobacteria</taxon>
        <taxon>Alteromonadales</taxon>
        <taxon>Alteromonadaceae</taxon>
        <taxon>Catenovulum</taxon>
    </lineage>
</organism>
<dbReference type="OrthoDB" id="5592990at2"/>
<dbReference type="InterPro" id="IPR045879">
    <property type="entry name" value="B561A"/>
</dbReference>
<accession>A0A0J8H1D3</accession>
<feature type="signal peptide" evidence="2">
    <location>
        <begin position="1"/>
        <end position="22"/>
    </location>
</feature>
<proteinExistence type="predicted"/>
<comment type="caution">
    <text evidence="4">The sequence shown here is derived from an EMBL/GenBank/DDBJ whole genome shotgun (WGS) entry which is preliminary data.</text>
</comment>
<feature type="domain" description="DM13" evidence="3">
    <location>
        <begin position="62"/>
        <end position="167"/>
    </location>
</feature>
<dbReference type="EMBL" id="LAZL01000002">
    <property type="protein sequence ID" value="KMT66833.1"/>
    <property type="molecule type" value="Genomic_DNA"/>
</dbReference>
<feature type="region of interest" description="Disordered" evidence="1">
    <location>
        <begin position="33"/>
        <end position="53"/>
    </location>
</feature>
<dbReference type="Proteomes" id="UP000037600">
    <property type="component" value="Unassembled WGS sequence"/>
</dbReference>
<evidence type="ECO:0000256" key="2">
    <source>
        <dbReference type="SAM" id="SignalP"/>
    </source>
</evidence>
<dbReference type="PANTHER" id="PTHR47281">
    <property type="entry name" value="OS09G0557700 PROTEIN"/>
    <property type="match status" value="1"/>
</dbReference>
<evidence type="ECO:0000313" key="4">
    <source>
        <dbReference type="EMBL" id="KMT66833.1"/>
    </source>
</evidence>
<dbReference type="AlphaFoldDB" id="A0A0J8H1D3"/>
<dbReference type="Pfam" id="PF10517">
    <property type="entry name" value="DM13"/>
    <property type="match status" value="1"/>
</dbReference>
<dbReference type="InterPro" id="IPR019545">
    <property type="entry name" value="DM13_domain"/>
</dbReference>
<keyword evidence="2" id="KW-0732">Signal</keyword>
<gene>
    <name evidence="4" type="ORF">XM47_01585</name>
</gene>
<keyword evidence="5" id="KW-1185">Reference proteome</keyword>
<dbReference type="STRING" id="1513271.XM47_01585"/>
<dbReference type="PROSITE" id="PS51257">
    <property type="entry name" value="PROKAR_LIPOPROTEIN"/>
    <property type="match status" value="1"/>
</dbReference>
<dbReference type="SMART" id="SM00686">
    <property type="entry name" value="DM13"/>
    <property type="match status" value="1"/>
</dbReference>